<dbReference type="SUPFAM" id="SSF46785">
    <property type="entry name" value="Winged helix' DNA-binding domain"/>
    <property type="match status" value="1"/>
</dbReference>
<dbReference type="KEGG" id="maqu:Maq22A_c15335"/>
<dbReference type="InterPro" id="IPR002571">
    <property type="entry name" value="HrcA"/>
</dbReference>
<dbReference type="PIRSF" id="PIRSF005485">
    <property type="entry name" value="HrcA"/>
    <property type="match status" value="1"/>
</dbReference>
<dbReference type="PATRIC" id="fig|270351.10.peg.2955"/>
<dbReference type="InterPro" id="IPR036390">
    <property type="entry name" value="WH_DNA-bd_sf"/>
</dbReference>
<evidence type="ECO:0000313" key="8">
    <source>
        <dbReference type="EMBL" id="BAQ46225.1"/>
    </source>
</evidence>
<dbReference type="Proteomes" id="UP000061432">
    <property type="component" value="Chromosome"/>
</dbReference>
<dbReference type="GO" id="GO:0045892">
    <property type="term" value="P:negative regulation of DNA-templated transcription"/>
    <property type="evidence" value="ECO:0007669"/>
    <property type="project" value="UniProtKB-UniRule"/>
</dbReference>
<reference evidence="9" key="2">
    <citation type="submission" date="2015-01" db="EMBL/GenBank/DDBJ databases">
        <title>Complete genome sequence of Methylobacterium aquaticum strain 22A.</title>
        <authorList>
            <person name="Tani A."/>
            <person name="Ogura Y."/>
            <person name="Hayashi T."/>
        </authorList>
    </citation>
    <scope>NUCLEOTIDE SEQUENCE [LARGE SCALE GENOMIC DNA]</scope>
    <source>
        <strain evidence="9">MA-22A</strain>
    </source>
</reference>
<evidence type="ECO:0000259" key="7">
    <source>
        <dbReference type="Pfam" id="PF01628"/>
    </source>
</evidence>
<evidence type="ECO:0000256" key="3">
    <source>
        <dbReference type="ARBA" id="ARBA00023016"/>
    </source>
</evidence>
<sequence>MNTRDLPPLPGGSGQARALAELNERSREIFRQIVESYLATGEPVGSRNLARILPMALSPASIRNVMSDLEQAGLIFAPHTSAGRLPTEHGLRFFVDALLELGDVGQEEKGRIEAQMRAAASRHHTFESALTEASVLLSGISRGAGVVVTTKQNPRLRHIEFVRLDPGRALVVLVSDDGSVENRLLDLPAGLPAGALQEASNFLNARIRGRTLGEVRGEIETARAAMKQELDELTERLVDAGLARSVGPSEKRQLIVRGQANLLDDLRAAEDLERIRLLFSDLESQKDVIDLLSRAEGGEGVRIFIGSENKLFSLSGSSMIAAPFRDGSQTIVGVVGVIGPTRLNYARIVPMVDFTARVVSRMLERGRG</sequence>
<evidence type="ECO:0000313" key="9">
    <source>
        <dbReference type="Proteomes" id="UP000061432"/>
    </source>
</evidence>
<dbReference type="HAMAP" id="MF_00081">
    <property type="entry name" value="HrcA"/>
    <property type="match status" value="1"/>
</dbReference>
<dbReference type="PANTHER" id="PTHR34824">
    <property type="entry name" value="HEAT-INDUCIBLE TRANSCRIPTION REPRESSOR HRCA"/>
    <property type="match status" value="1"/>
</dbReference>
<comment type="similarity">
    <text evidence="5">Belongs to the HrcA family.</text>
</comment>
<keyword evidence="1 5" id="KW-0678">Repressor</keyword>
<evidence type="ECO:0000256" key="1">
    <source>
        <dbReference type="ARBA" id="ARBA00022491"/>
    </source>
</evidence>
<dbReference type="Gene3D" id="3.30.390.60">
    <property type="entry name" value="Heat-inducible transcription repressor hrca homolog, domain 3"/>
    <property type="match status" value="1"/>
</dbReference>
<evidence type="ECO:0000256" key="5">
    <source>
        <dbReference type="HAMAP-Rule" id="MF_00081"/>
    </source>
</evidence>
<name>A0A0C6FTE5_9HYPH</name>
<proteinExistence type="inferred from homology"/>
<evidence type="ECO:0000256" key="2">
    <source>
        <dbReference type="ARBA" id="ARBA00023015"/>
    </source>
</evidence>
<dbReference type="Gene3D" id="3.30.450.40">
    <property type="match status" value="1"/>
</dbReference>
<dbReference type="EMBL" id="AP014704">
    <property type="protein sequence ID" value="BAQ46225.1"/>
    <property type="molecule type" value="Genomic_DNA"/>
</dbReference>
<evidence type="ECO:0000256" key="6">
    <source>
        <dbReference type="SAM" id="Coils"/>
    </source>
</evidence>
<protein>
    <recommendedName>
        <fullName evidence="5">Heat-inducible transcription repressor HrcA</fullName>
    </recommendedName>
</protein>
<feature type="domain" description="Heat-inducible transcription repressor HrcA C-terminal" evidence="7">
    <location>
        <begin position="128"/>
        <end position="349"/>
    </location>
</feature>
<dbReference type="InterPro" id="IPR021153">
    <property type="entry name" value="HrcA_C"/>
</dbReference>
<evidence type="ECO:0000256" key="4">
    <source>
        <dbReference type="ARBA" id="ARBA00023163"/>
    </source>
</evidence>
<dbReference type="GO" id="GO:0003677">
    <property type="term" value="F:DNA binding"/>
    <property type="evidence" value="ECO:0007669"/>
    <property type="project" value="InterPro"/>
</dbReference>
<dbReference type="SUPFAM" id="SSF55781">
    <property type="entry name" value="GAF domain-like"/>
    <property type="match status" value="1"/>
</dbReference>
<keyword evidence="6" id="KW-0175">Coiled coil</keyword>
<dbReference type="STRING" id="270351.Maq22A_c15335"/>
<reference evidence="8 9" key="1">
    <citation type="journal article" date="2015" name="Genome Announc.">
        <title>Complete Genome Sequence of Methylobacterium aquaticum Strain 22A, Isolated from Racomitrium japonicum Moss.</title>
        <authorList>
            <person name="Tani A."/>
            <person name="Ogura Y."/>
            <person name="Hayashi T."/>
            <person name="Kimbara K."/>
        </authorList>
    </citation>
    <scope>NUCLEOTIDE SEQUENCE [LARGE SCALE GENOMIC DNA]</scope>
    <source>
        <strain evidence="8 9">MA-22A</strain>
    </source>
</reference>
<dbReference type="InterPro" id="IPR036388">
    <property type="entry name" value="WH-like_DNA-bd_sf"/>
</dbReference>
<accession>A0A0C6FTE5</accession>
<dbReference type="PANTHER" id="PTHR34824:SF1">
    <property type="entry name" value="HEAT-INDUCIBLE TRANSCRIPTION REPRESSOR HRCA"/>
    <property type="match status" value="1"/>
</dbReference>
<dbReference type="InterPro" id="IPR023120">
    <property type="entry name" value="WHTH_transcript_rep_HrcA_IDD"/>
</dbReference>
<dbReference type="AlphaFoldDB" id="A0A0C6FTE5"/>
<dbReference type="InterPro" id="IPR029016">
    <property type="entry name" value="GAF-like_dom_sf"/>
</dbReference>
<organism evidence="8 9">
    <name type="scientific">Methylobacterium aquaticum</name>
    <dbReference type="NCBI Taxonomy" id="270351"/>
    <lineage>
        <taxon>Bacteria</taxon>
        <taxon>Pseudomonadati</taxon>
        <taxon>Pseudomonadota</taxon>
        <taxon>Alphaproteobacteria</taxon>
        <taxon>Hyphomicrobiales</taxon>
        <taxon>Methylobacteriaceae</taxon>
        <taxon>Methylobacterium</taxon>
    </lineage>
</organism>
<dbReference type="RefSeq" id="WP_060847392.1">
    <property type="nucleotide sequence ID" value="NZ_AP014704.1"/>
</dbReference>
<comment type="function">
    <text evidence="5">Negative regulator of class I heat shock genes (grpE-dnaK-dnaJ and groELS operons). Prevents heat-shock induction of these operons.</text>
</comment>
<dbReference type="NCBIfam" id="TIGR00331">
    <property type="entry name" value="hrcA"/>
    <property type="match status" value="1"/>
</dbReference>
<dbReference type="Pfam" id="PF01628">
    <property type="entry name" value="HrcA"/>
    <property type="match status" value="1"/>
</dbReference>
<keyword evidence="4 5" id="KW-0804">Transcription</keyword>
<keyword evidence="3 5" id="KW-0346">Stress response</keyword>
<feature type="coiled-coil region" evidence="6">
    <location>
        <begin position="216"/>
        <end position="243"/>
    </location>
</feature>
<dbReference type="Gene3D" id="1.10.10.10">
    <property type="entry name" value="Winged helix-like DNA-binding domain superfamily/Winged helix DNA-binding domain"/>
    <property type="match status" value="1"/>
</dbReference>
<keyword evidence="2 5" id="KW-0805">Transcription regulation</keyword>
<gene>
    <name evidence="5 8" type="primary">hrcA</name>
    <name evidence="8" type="ORF">Maq22A_c15335</name>
</gene>
<dbReference type="OrthoDB" id="9783139at2"/>